<dbReference type="PANTHER" id="PTHR30483">
    <property type="entry name" value="LEUCINE-SPECIFIC-BINDING PROTEIN"/>
    <property type="match status" value="1"/>
</dbReference>
<gene>
    <name evidence="3" type="ORF">SDC9_16354</name>
</gene>
<feature type="domain" description="Leucine-binding protein" evidence="2">
    <location>
        <begin position="36"/>
        <end position="373"/>
    </location>
</feature>
<dbReference type="SUPFAM" id="SSF53822">
    <property type="entry name" value="Periplasmic binding protein-like I"/>
    <property type="match status" value="1"/>
</dbReference>
<name>A0A644TUD6_9ZZZZ</name>
<dbReference type="Gene3D" id="3.40.50.2300">
    <property type="match status" value="2"/>
</dbReference>
<accession>A0A644TUD6</accession>
<dbReference type="InterPro" id="IPR028081">
    <property type="entry name" value="Leu-bd"/>
</dbReference>
<dbReference type="EMBL" id="VSSQ01000054">
    <property type="protein sequence ID" value="MPL70596.1"/>
    <property type="molecule type" value="Genomic_DNA"/>
</dbReference>
<dbReference type="InterPro" id="IPR051010">
    <property type="entry name" value="BCAA_transport"/>
</dbReference>
<dbReference type="InterPro" id="IPR028082">
    <property type="entry name" value="Peripla_BP_I"/>
</dbReference>
<protein>
    <recommendedName>
        <fullName evidence="2">Leucine-binding protein domain-containing protein</fullName>
    </recommendedName>
</protein>
<reference evidence="3" key="1">
    <citation type="submission" date="2019-08" db="EMBL/GenBank/DDBJ databases">
        <authorList>
            <person name="Kucharzyk K."/>
            <person name="Murdoch R.W."/>
            <person name="Higgins S."/>
            <person name="Loffler F."/>
        </authorList>
    </citation>
    <scope>NUCLEOTIDE SEQUENCE</scope>
</reference>
<keyword evidence="1" id="KW-0732">Signal</keyword>
<comment type="caution">
    <text evidence="3">The sequence shown here is derived from an EMBL/GenBank/DDBJ whole genome shotgun (WGS) entry which is preliminary data.</text>
</comment>
<sequence length="420" mass="46571">MVFKNRKWLSFVVIALLVLMTGNSVWAQFTAPQKVIGVVEPRSGVYAEIGEYGIKGVQLALDQYNAKGGVLGSELVLVAEDTQSVVNVGAQKARKLITERGAVMLVGEVSSAVAAAMGAVAAEFNVIFMAAGANSNNITNEDAKRVMFRADLSNWQSNNAMANYLLKNYGKRWYFLTSDYTWGHTAYNVAAKILKENGGTHLANDLVPFGTSDYSAYLLKIRQAKPDVLYLSIGGTDLINFFKQFAGFGLKGTMQVSGAIMNDSDAWTLGPGVMTGVWPKVWAYNVDTQGSKTFTQAFIAKYGVYPENESWQDYISTVAYLEAVKRAGTWNYEQVIKQLEDYQFDGLKNRPIYFRARDHQLIQEVYIVKARDGAWPNKQDWGEIVAVYPGPGVPLDSIESTMEENPMVLQKKYPLSIDKK</sequence>
<dbReference type="AlphaFoldDB" id="A0A644TUD6"/>
<organism evidence="3">
    <name type="scientific">bioreactor metagenome</name>
    <dbReference type="NCBI Taxonomy" id="1076179"/>
    <lineage>
        <taxon>unclassified sequences</taxon>
        <taxon>metagenomes</taxon>
        <taxon>ecological metagenomes</taxon>
    </lineage>
</organism>
<dbReference type="Pfam" id="PF13458">
    <property type="entry name" value="Peripla_BP_6"/>
    <property type="match status" value="1"/>
</dbReference>
<dbReference type="PANTHER" id="PTHR30483:SF6">
    <property type="entry name" value="PERIPLASMIC BINDING PROTEIN OF ABC TRANSPORTER FOR NATURAL AMINO ACIDS"/>
    <property type="match status" value="1"/>
</dbReference>
<evidence type="ECO:0000313" key="3">
    <source>
        <dbReference type="EMBL" id="MPL70596.1"/>
    </source>
</evidence>
<evidence type="ECO:0000259" key="2">
    <source>
        <dbReference type="Pfam" id="PF13458"/>
    </source>
</evidence>
<evidence type="ECO:0000256" key="1">
    <source>
        <dbReference type="ARBA" id="ARBA00022729"/>
    </source>
</evidence>
<proteinExistence type="predicted"/>